<protein>
    <recommendedName>
        <fullName evidence="3">Beta-lactamase family protein</fullName>
    </recommendedName>
</protein>
<reference evidence="1 2" key="1">
    <citation type="submission" date="2018-08" db="EMBL/GenBank/DDBJ databases">
        <title>Sequencing the genomes of 1000 actinobacteria strains.</title>
        <authorList>
            <person name="Klenk H.-P."/>
        </authorList>
    </citation>
    <scope>NUCLEOTIDE SEQUENCE [LARGE SCALE GENOMIC DNA]</scope>
    <source>
        <strain evidence="1 2">DSM 44099</strain>
    </source>
</reference>
<dbReference type="InterPro" id="IPR012338">
    <property type="entry name" value="Beta-lactam/transpept-like"/>
</dbReference>
<dbReference type="RefSeq" id="WP_116067399.1">
    <property type="nucleotide sequence ID" value="NZ_BONB01000048.1"/>
</dbReference>
<comment type="caution">
    <text evidence="1">The sequence shown here is derived from an EMBL/GenBank/DDBJ whole genome shotgun (WGS) entry which is preliminary data.</text>
</comment>
<keyword evidence="2" id="KW-1185">Reference proteome</keyword>
<evidence type="ECO:0008006" key="3">
    <source>
        <dbReference type="Google" id="ProtNLM"/>
    </source>
</evidence>
<sequence>MRPRVVMVLALAALLLGGVLLVPAAYAKLSDSSGGASSEATAAAAGTAPTIPPKVVEPPQPTLAAAPVSVKVDGFYSWALMDLKTGKISGSKNSATQTSSTESMIKTWIVSDYLRQIDEEGQPLSKTVQASIQRAIRDSNDDDAGMINKMGGGTAQTKRMISVCGLKNTHLGKVPGYVGWWSFTEMSAQDVTRLGNCIQSGKAAGKKYTPLVLSEMSKVRGSVGDQHTTYGGGRWGIIDGLPKEITAKQGPISIKNGWTQLVYDGDWHISCMAISKSWILAVQTRYPSSQPLSVGAKVCQDTATQLVTPKVGAALRVPSSGSTQG</sequence>
<dbReference type="OrthoDB" id="3374590at2"/>
<name>A0A3D9ZEC4_9ACTN</name>
<dbReference type="AlphaFoldDB" id="A0A3D9ZEC4"/>
<accession>A0A3D9ZEC4</accession>
<evidence type="ECO:0000313" key="1">
    <source>
        <dbReference type="EMBL" id="REF95778.1"/>
    </source>
</evidence>
<dbReference type="Gene3D" id="3.40.710.10">
    <property type="entry name" value="DD-peptidase/beta-lactamase superfamily"/>
    <property type="match status" value="1"/>
</dbReference>
<proteinExistence type="predicted"/>
<dbReference type="EMBL" id="QUMQ01000001">
    <property type="protein sequence ID" value="REF95778.1"/>
    <property type="molecule type" value="Genomic_DNA"/>
</dbReference>
<dbReference type="SUPFAM" id="SSF56601">
    <property type="entry name" value="beta-lactamase/transpeptidase-like"/>
    <property type="match status" value="1"/>
</dbReference>
<gene>
    <name evidence="1" type="ORF">DFJ67_1740</name>
</gene>
<dbReference type="Proteomes" id="UP000256913">
    <property type="component" value="Unassembled WGS sequence"/>
</dbReference>
<organism evidence="1 2">
    <name type="scientific">Asanoa ferruginea</name>
    <dbReference type="NCBI Taxonomy" id="53367"/>
    <lineage>
        <taxon>Bacteria</taxon>
        <taxon>Bacillati</taxon>
        <taxon>Actinomycetota</taxon>
        <taxon>Actinomycetes</taxon>
        <taxon>Micromonosporales</taxon>
        <taxon>Micromonosporaceae</taxon>
        <taxon>Asanoa</taxon>
    </lineage>
</organism>
<evidence type="ECO:0000313" key="2">
    <source>
        <dbReference type="Proteomes" id="UP000256913"/>
    </source>
</evidence>